<comment type="caution">
    <text evidence="3">The sequence shown here is derived from an EMBL/GenBank/DDBJ whole genome shotgun (WGS) entry which is preliminary data.</text>
</comment>
<evidence type="ECO:0000259" key="2">
    <source>
        <dbReference type="PROSITE" id="PS50280"/>
    </source>
</evidence>
<name>A0AAD2FNW6_9STRA</name>
<gene>
    <name evidence="3" type="ORF">CYCCA115_LOCUS11298</name>
</gene>
<sequence length="597" mass="69236">MKQSSMRYAIRLWMIWLSVTTAQQQPQQQIGYRPCETGSCPTPSLYAAEAQEESKCGLWMGPSLIKEKEQHGFGLGVFTGKHIREGATVDAETLVPVMDWEGVQEDPPLKEHLWNGENLPLLAMQSHWGAFYFVPGLGCIVPCTSVNFNLRLTNKYLEYMEPHDHPATGSFSRYQSMFFEAVREISPGEELVVECSDDDFDGGTYALSKYHQTDDKEEIMCLDDTLGVAAGTANPDASGKAVYAKRNIKKGEVVFSSPLVPISRTEMEIPKEIKKEYEVPDQQLLLNYAFGHPDSDLLLLPYGPTVNYINHHSDFVNVEVRWHTPKEYSKPLTKRQEHHHPELLEVPGRMVSQIHGKGLMFDYVATKDIQEGHEIFLDYGDEWTKAWDQYAEKWDENKRDYHYESAMEYSNKHNMQILKTPKEQMNHPYPPNIMFTCEYPETWVDPAPGESYVQHRFDENEFNACLLPCTIEGRYEKEVDENDPEDTQPEYLYRVKLLEVSNHTNVAYDCLIVDDVEYEYFDVPRDVIFVTDRPYTTDYFQPYAFRHEIQVPDGLYPDAWLEKKSRVRRRETVKVSDLSDHSFKRRLPKNLPDQNKI</sequence>
<dbReference type="Pfam" id="PF00856">
    <property type="entry name" value="SET"/>
    <property type="match status" value="1"/>
</dbReference>
<dbReference type="EMBL" id="CAKOGP040001736">
    <property type="protein sequence ID" value="CAJ1947767.1"/>
    <property type="molecule type" value="Genomic_DNA"/>
</dbReference>
<feature type="chain" id="PRO_5041980937" description="SET domain-containing protein" evidence="1">
    <location>
        <begin position="23"/>
        <end position="597"/>
    </location>
</feature>
<protein>
    <recommendedName>
        <fullName evidence="2">SET domain-containing protein</fullName>
    </recommendedName>
</protein>
<dbReference type="PROSITE" id="PS50280">
    <property type="entry name" value="SET"/>
    <property type="match status" value="1"/>
</dbReference>
<keyword evidence="4" id="KW-1185">Reference proteome</keyword>
<dbReference type="InterPro" id="IPR001214">
    <property type="entry name" value="SET_dom"/>
</dbReference>
<feature type="signal peptide" evidence="1">
    <location>
        <begin position="1"/>
        <end position="22"/>
    </location>
</feature>
<dbReference type="Proteomes" id="UP001295423">
    <property type="component" value="Unassembled WGS sequence"/>
</dbReference>
<accession>A0AAD2FNW6</accession>
<dbReference type="Gene3D" id="2.170.270.10">
    <property type="entry name" value="SET domain"/>
    <property type="match status" value="1"/>
</dbReference>
<evidence type="ECO:0000313" key="3">
    <source>
        <dbReference type="EMBL" id="CAJ1947767.1"/>
    </source>
</evidence>
<reference evidence="3" key="1">
    <citation type="submission" date="2023-08" db="EMBL/GenBank/DDBJ databases">
        <authorList>
            <person name="Audoor S."/>
            <person name="Bilcke G."/>
        </authorList>
    </citation>
    <scope>NUCLEOTIDE SEQUENCE</scope>
</reference>
<evidence type="ECO:0000256" key="1">
    <source>
        <dbReference type="SAM" id="SignalP"/>
    </source>
</evidence>
<dbReference type="InterPro" id="IPR046341">
    <property type="entry name" value="SET_dom_sf"/>
</dbReference>
<proteinExistence type="predicted"/>
<organism evidence="3 4">
    <name type="scientific">Cylindrotheca closterium</name>
    <dbReference type="NCBI Taxonomy" id="2856"/>
    <lineage>
        <taxon>Eukaryota</taxon>
        <taxon>Sar</taxon>
        <taxon>Stramenopiles</taxon>
        <taxon>Ochrophyta</taxon>
        <taxon>Bacillariophyta</taxon>
        <taxon>Bacillariophyceae</taxon>
        <taxon>Bacillariophycidae</taxon>
        <taxon>Bacillariales</taxon>
        <taxon>Bacillariaceae</taxon>
        <taxon>Cylindrotheca</taxon>
    </lineage>
</organism>
<dbReference type="AlphaFoldDB" id="A0AAD2FNW6"/>
<evidence type="ECO:0000313" key="4">
    <source>
        <dbReference type="Proteomes" id="UP001295423"/>
    </source>
</evidence>
<dbReference type="SUPFAM" id="SSF82199">
    <property type="entry name" value="SET domain"/>
    <property type="match status" value="1"/>
</dbReference>
<feature type="domain" description="SET" evidence="2">
    <location>
        <begin position="224"/>
        <end position="380"/>
    </location>
</feature>
<keyword evidence="1" id="KW-0732">Signal</keyword>